<feature type="domain" description="HTH tetR-type" evidence="5">
    <location>
        <begin position="16"/>
        <end position="76"/>
    </location>
</feature>
<reference evidence="6 7" key="1">
    <citation type="submission" date="2020-04" db="EMBL/GenBank/DDBJ databases">
        <authorList>
            <person name="Klaysubun C."/>
            <person name="Duangmal K."/>
            <person name="Lipun K."/>
        </authorList>
    </citation>
    <scope>NUCLEOTIDE SEQUENCE [LARGE SCALE GENOMIC DNA]</scope>
    <source>
        <strain evidence="6 7">DSM 45300</strain>
    </source>
</reference>
<feature type="DNA-binding region" description="H-T-H motif" evidence="4">
    <location>
        <begin position="39"/>
        <end position="58"/>
    </location>
</feature>
<dbReference type="GO" id="GO:0000976">
    <property type="term" value="F:transcription cis-regulatory region binding"/>
    <property type="evidence" value="ECO:0007669"/>
    <property type="project" value="TreeGrafter"/>
</dbReference>
<dbReference type="SUPFAM" id="SSF46689">
    <property type="entry name" value="Homeodomain-like"/>
    <property type="match status" value="1"/>
</dbReference>
<evidence type="ECO:0000256" key="1">
    <source>
        <dbReference type="ARBA" id="ARBA00023015"/>
    </source>
</evidence>
<dbReference type="AlphaFoldDB" id="A0A848DPC6"/>
<name>A0A848DPC6_9PSEU</name>
<dbReference type="PANTHER" id="PTHR30055:SF234">
    <property type="entry name" value="HTH-TYPE TRANSCRIPTIONAL REGULATOR BETI"/>
    <property type="match status" value="1"/>
</dbReference>
<keyword evidence="1" id="KW-0805">Transcription regulation</keyword>
<evidence type="ECO:0000256" key="4">
    <source>
        <dbReference type="PROSITE-ProRule" id="PRU00335"/>
    </source>
</evidence>
<dbReference type="PROSITE" id="PS50977">
    <property type="entry name" value="HTH_TETR_2"/>
    <property type="match status" value="1"/>
</dbReference>
<dbReference type="PANTHER" id="PTHR30055">
    <property type="entry name" value="HTH-TYPE TRANSCRIPTIONAL REGULATOR RUTR"/>
    <property type="match status" value="1"/>
</dbReference>
<evidence type="ECO:0000313" key="6">
    <source>
        <dbReference type="EMBL" id="NMH94385.1"/>
    </source>
</evidence>
<dbReference type="GO" id="GO:0003700">
    <property type="term" value="F:DNA-binding transcription factor activity"/>
    <property type="evidence" value="ECO:0007669"/>
    <property type="project" value="TreeGrafter"/>
</dbReference>
<protein>
    <submittedName>
        <fullName evidence="6">TetR/AcrR family transcriptional regulator</fullName>
    </submittedName>
</protein>
<accession>A0A848DPC6</accession>
<dbReference type="Gene3D" id="1.10.357.10">
    <property type="entry name" value="Tetracycline Repressor, domain 2"/>
    <property type="match status" value="1"/>
</dbReference>
<sequence length="220" mass="23698">MASRTYGDRTLSPNQEFRRAEITEATCRLLRTRGVAACTVRTIADEAGVSKGVIHYYFADVHELVELGFAQLAATYYAHIGGQAASIADPVQALWHAIVSYVAPWDAHSSMALLWCEYYVASLRAGRLGGVVAMQQAMQDLFAAVLARVSPDVVRHAGALTRHVTGTVLTQTQMPVDVPELVSEISRLTGVPAPVSVDAGCDDPHCAFHGPGPRRSRSLP</sequence>
<proteinExistence type="predicted"/>
<evidence type="ECO:0000259" key="5">
    <source>
        <dbReference type="PROSITE" id="PS50977"/>
    </source>
</evidence>
<keyword evidence="7" id="KW-1185">Reference proteome</keyword>
<dbReference type="InterPro" id="IPR001647">
    <property type="entry name" value="HTH_TetR"/>
</dbReference>
<dbReference type="RefSeq" id="WP_169415072.1">
    <property type="nucleotide sequence ID" value="NZ_JAAXKZ010000108.1"/>
</dbReference>
<dbReference type="InterPro" id="IPR009057">
    <property type="entry name" value="Homeodomain-like_sf"/>
</dbReference>
<keyword evidence="3" id="KW-0804">Transcription</keyword>
<evidence type="ECO:0000256" key="3">
    <source>
        <dbReference type="ARBA" id="ARBA00023163"/>
    </source>
</evidence>
<dbReference type="Pfam" id="PF00440">
    <property type="entry name" value="TetR_N"/>
    <property type="match status" value="1"/>
</dbReference>
<evidence type="ECO:0000256" key="2">
    <source>
        <dbReference type="ARBA" id="ARBA00023125"/>
    </source>
</evidence>
<keyword evidence="2 4" id="KW-0238">DNA-binding</keyword>
<comment type="caution">
    <text evidence="6">The sequence shown here is derived from an EMBL/GenBank/DDBJ whole genome shotgun (WGS) entry which is preliminary data.</text>
</comment>
<dbReference type="Proteomes" id="UP000586918">
    <property type="component" value="Unassembled WGS sequence"/>
</dbReference>
<organism evidence="6 7">
    <name type="scientific">Pseudonocardia bannensis</name>
    <dbReference type="NCBI Taxonomy" id="630973"/>
    <lineage>
        <taxon>Bacteria</taxon>
        <taxon>Bacillati</taxon>
        <taxon>Actinomycetota</taxon>
        <taxon>Actinomycetes</taxon>
        <taxon>Pseudonocardiales</taxon>
        <taxon>Pseudonocardiaceae</taxon>
        <taxon>Pseudonocardia</taxon>
    </lineage>
</organism>
<gene>
    <name evidence="6" type="ORF">HF519_22955</name>
</gene>
<dbReference type="PRINTS" id="PR00455">
    <property type="entry name" value="HTHTETR"/>
</dbReference>
<dbReference type="InterPro" id="IPR050109">
    <property type="entry name" value="HTH-type_TetR-like_transc_reg"/>
</dbReference>
<evidence type="ECO:0000313" key="7">
    <source>
        <dbReference type="Proteomes" id="UP000586918"/>
    </source>
</evidence>
<dbReference type="EMBL" id="JAAXKZ010000108">
    <property type="protein sequence ID" value="NMH94385.1"/>
    <property type="molecule type" value="Genomic_DNA"/>
</dbReference>